<proteinExistence type="predicted"/>
<protein>
    <recommendedName>
        <fullName evidence="2">Putative exodeoxyribonuclease 8 PDDEXK-like domain-containing protein</fullName>
    </recommendedName>
</protein>
<dbReference type="AlphaFoldDB" id="L7FH70"/>
<name>L7FH70_STRT8</name>
<sequence>MTTTVEAPAAEAPALGLHTDLSNESYHADKTSLSSTGARKLLPPSCPAKFRWEQDNPQAPKKTFDYGNAAHMKVLGRGQELILVDHDTWNTKAAKAEVTEARERGGIPLKQHEIDMVEAMAAAIRRHPLASALLEPAYGAPEQSGFWIDEPTGIRRRVRFDWLPSIQSGRLIIPDYKTAADASSDAFQKALDNYGYHQQTAWYEEAAVALGLGALDTELLFVVQEKTAPYLVNVVGIDFFAREIGRAKNRAAIETFAECTASGIWPGYSDDEPNYLALPGWAENRDKDTYL</sequence>
<evidence type="ECO:0000256" key="1">
    <source>
        <dbReference type="SAM" id="MobiDB-lite"/>
    </source>
</evidence>
<dbReference type="EMBL" id="AEJB01000107">
    <property type="protein sequence ID" value="ELP70035.1"/>
    <property type="molecule type" value="Genomic_DNA"/>
</dbReference>
<reference evidence="3 4" key="1">
    <citation type="journal article" date="2011" name="Plasmid">
        <title>Streptomyces turgidiscabies Car8 contains a modular pathogenicity island that shares virulence genes with other actinobacterial plant pathogens.</title>
        <authorList>
            <person name="Huguet-Tapia J.C."/>
            <person name="Badger J.H."/>
            <person name="Loria R."/>
            <person name="Pettis G.S."/>
        </authorList>
    </citation>
    <scope>NUCLEOTIDE SEQUENCE [LARGE SCALE GENOMIC DNA]</scope>
    <source>
        <strain evidence="3 4">Car8</strain>
    </source>
</reference>
<dbReference type="InterPro" id="IPR011604">
    <property type="entry name" value="PDDEXK-like_dom_sf"/>
</dbReference>
<feature type="region of interest" description="Disordered" evidence="1">
    <location>
        <begin position="20"/>
        <end position="40"/>
    </location>
</feature>
<evidence type="ECO:0000259" key="2">
    <source>
        <dbReference type="Pfam" id="PF12684"/>
    </source>
</evidence>
<comment type="caution">
    <text evidence="3">The sequence shown here is derived from an EMBL/GenBank/DDBJ whole genome shotgun (WGS) entry which is preliminary data.</text>
</comment>
<dbReference type="RefSeq" id="WP_006374661.1">
    <property type="nucleotide sequence ID" value="NZ_AEJB01000107.1"/>
</dbReference>
<dbReference type="Gene3D" id="3.90.320.10">
    <property type="match status" value="1"/>
</dbReference>
<keyword evidence="4" id="KW-1185">Reference proteome</keyword>
<dbReference type="Pfam" id="PF12684">
    <property type="entry name" value="DUF3799"/>
    <property type="match status" value="1"/>
</dbReference>
<dbReference type="Proteomes" id="UP000010931">
    <property type="component" value="Unassembled WGS sequence"/>
</dbReference>
<dbReference type="PATRIC" id="fig|698760.3.peg.1314"/>
<feature type="domain" description="Putative exodeoxyribonuclease 8 PDDEXK-like" evidence="2">
    <location>
        <begin position="54"/>
        <end position="270"/>
    </location>
</feature>
<gene>
    <name evidence="3" type="ORF">STRTUCAR8_08630</name>
</gene>
<accession>L7FH70</accession>
<organism evidence="3 4">
    <name type="scientific">Streptomyces turgidiscabies (strain Car8)</name>
    <dbReference type="NCBI Taxonomy" id="698760"/>
    <lineage>
        <taxon>Bacteria</taxon>
        <taxon>Bacillati</taxon>
        <taxon>Actinomycetota</taxon>
        <taxon>Actinomycetes</taxon>
        <taxon>Kitasatosporales</taxon>
        <taxon>Streptomycetaceae</taxon>
        <taxon>Streptomyces</taxon>
    </lineage>
</organism>
<feature type="compositionally biased region" description="Polar residues" evidence="1">
    <location>
        <begin position="20"/>
        <end position="37"/>
    </location>
</feature>
<dbReference type="InterPro" id="IPR024432">
    <property type="entry name" value="Put_RecE_PDDEXK-like_dom"/>
</dbReference>
<evidence type="ECO:0000313" key="3">
    <source>
        <dbReference type="EMBL" id="ELP70035.1"/>
    </source>
</evidence>
<evidence type="ECO:0000313" key="4">
    <source>
        <dbReference type="Proteomes" id="UP000010931"/>
    </source>
</evidence>